<dbReference type="AlphaFoldDB" id="R0ML35"/>
<reference evidence="1 2" key="1">
    <citation type="journal article" date="2013" name="BMC Genomics">
        <title>Comparative genomics of parasitic silkworm microsporidia reveal an association between genome expansion and host adaptation.</title>
        <authorList>
            <person name="Pan G."/>
            <person name="Xu J."/>
            <person name="Li T."/>
            <person name="Xia Q."/>
            <person name="Liu S.L."/>
            <person name="Zhang G."/>
            <person name="Li S."/>
            <person name="Li C."/>
            <person name="Liu H."/>
            <person name="Yang L."/>
            <person name="Liu T."/>
            <person name="Zhang X."/>
            <person name="Wu Z."/>
            <person name="Fan W."/>
            <person name="Dang X."/>
            <person name="Xiang H."/>
            <person name="Tao M."/>
            <person name="Li Y."/>
            <person name="Hu J."/>
            <person name="Li Z."/>
            <person name="Lin L."/>
            <person name="Luo J."/>
            <person name="Geng L."/>
            <person name="Wang L."/>
            <person name="Long M."/>
            <person name="Wan Y."/>
            <person name="He N."/>
            <person name="Zhang Z."/>
            <person name="Lu C."/>
            <person name="Keeling P.J."/>
            <person name="Wang J."/>
            <person name="Xiang Z."/>
            <person name="Zhou Z."/>
        </authorList>
    </citation>
    <scope>NUCLEOTIDE SEQUENCE [LARGE SCALE GENOMIC DNA]</scope>
    <source>
        <strain evidence="2">CQ1 / CVCC 102059</strain>
    </source>
</reference>
<evidence type="ECO:0000313" key="2">
    <source>
        <dbReference type="Proteomes" id="UP000016927"/>
    </source>
</evidence>
<keyword evidence="2" id="KW-1185">Reference proteome</keyword>
<sequence length="67" mass="8090">MTYRIQFFIRYGRCVINLPMDINSMQFCLIMFSWTFFKFNLTSRTLHGARKKTKTIKLKLISLNKAY</sequence>
<dbReference type="HOGENOM" id="CLU_2813056_0_0_1"/>
<dbReference type="VEuPathDB" id="MicrosporidiaDB:NBO_69g0012"/>
<accession>R0ML35</accession>
<protein>
    <submittedName>
        <fullName evidence="1">Uncharacterized protein</fullName>
    </submittedName>
</protein>
<dbReference type="Proteomes" id="UP000016927">
    <property type="component" value="Unassembled WGS sequence"/>
</dbReference>
<organism evidence="1 2">
    <name type="scientific">Nosema bombycis (strain CQ1 / CVCC 102059)</name>
    <name type="common">Microsporidian parasite</name>
    <name type="synonym">Pebrine of silkworm</name>
    <dbReference type="NCBI Taxonomy" id="578461"/>
    <lineage>
        <taxon>Eukaryota</taxon>
        <taxon>Fungi</taxon>
        <taxon>Fungi incertae sedis</taxon>
        <taxon>Microsporidia</taxon>
        <taxon>Nosematidae</taxon>
        <taxon>Nosema</taxon>
    </lineage>
</organism>
<gene>
    <name evidence="1" type="ORF">NBO_69g0012</name>
</gene>
<proteinExistence type="predicted"/>
<evidence type="ECO:0000313" key="1">
    <source>
        <dbReference type="EMBL" id="EOB13518.1"/>
    </source>
</evidence>
<name>R0ML35_NOSB1</name>
<dbReference type="EMBL" id="KB908977">
    <property type="protein sequence ID" value="EOB13518.1"/>
    <property type="molecule type" value="Genomic_DNA"/>
</dbReference>